<keyword evidence="10" id="KW-1015">Disulfide bond</keyword>
<feature type="transmembrane region" description="Helical" evidence="12">
    <location>
        <begin position="278"/>
        <end position="298"/>
    </location>
</feature>
<accession>A0A193G8S6</accession>
<dbReference type="OrthoDB" id="1447144at2"/>
<evidence type="ECO:0000256" key="6">
    <source>
        <dbReference type="ARBA" id="ARBA00023002"/>
    </source>
</evidence>
<keyword evidence="4" id="KW-0479">Metal-binding</keyword>
<dbReference type="KEGG" id="bfz:BAU07_00875"/>
<evidence type="ECO:0000256" key="7">
    <source>
        <dbReference type="ARBA" id="ARBA00023004"/>
    </source>
</evidence>
<comment type="pathway">
    <text evidence="11">Porphyrin-containing compound metabolism.</text>
</comment>
<dbReference type="RefSeq" id="WP_066652747.1">
    <property type="nucleotide sequence ID" value="NZ_CBCSCL010000002.1"/>
</dbReference>
<keyword evidence="9 12" id="KW-0472">Membrane</keyword>
<dbReference type="AlphaFoldDB" id="A0A193G8S6"/>
<dbReference type="GO" id="GO:0016020">
    <property type="term" value="C:membrane"/>
    <property type="evidence" value="ECO:0007669"/>
    <property type="project" value="UniProtKB-SubCell"/>
</dbReference>
<dbReference type="InterPro" id="IPR050450">
    <property type="entry name" value="COX15/CtaA_HemeA_synthase"/>
</dbReference>
<dbReference type="PANTHER" id="PTHR35457">
    <property type="entry name" value="HEME A SYNTHASE"/>
    <property type="match status" value="1"/>
</dbReference>
<protein>
    <submittedName>
        <fullName evidence="13">Cytochrome C oxidase subunit I</fullName>
    </submittedName>
</protein>
<comment type="subcellular location">
    <subcellularLocation>
        <location evidence="1">Membrane</location>
        <topology evidence="1">Multi-pass membrane protein</topology>
    </subcellularLocation>
</comment>
<keyword evidence="2" id="KW-1003">Cell membrane</keyword>
<feature type="transmembrane region" description="Helical" evidence="12">
    <location>
        <begin position="176"/>
        <end position="194"/>
    </location>
</feature>
<evidence type="ECO:0000256" key="10">
    <source>
        <dbReference type="ARBA" id="ARBA00023157"/>
    </source>
</evidence>
<keyword evidence="6" id="KW-0560">Oxidoreductase</keyword>
<feature type="transmembrane region" description="Helical" evidence="12">
    <location>
        <begin position="248"/>
        <end position="266"/>
    </location>
</feature>
<evidence type="ECO:0000256" key="11">
    <source>
        <dbReference type="ARBA" id="ARBA00023444"/>
    </source>
</evidence>
<dbReference type="Pfam" id="PF02628">
    <property type="entry name" value="COX15-CtaA"/>
    <property type="match status" value="1"/>
</dbReference>
<feature type="transmembrane region" description="Helical" evidence="12">
    <location>
        <begin position="134"/>
        <end position="156"/>
    </location>
</feature>
<dbReference type="InterPro" id="IPR003780">
    <property type="entry name" value="COX15/CtaA_fam"/>
</dbReference>
<feature type="transmembrane region" description="Helical" evidence="12">
    <location>
        <begin position="111"/>
        <end position="128"/>
    </location>
</feature>
<organism evidence="13 14">
    <name type="scientific">Bordetella flabilis</name>
    <dbReference type="NCBI Taxonomy" id="463014"/>
    <lineage>
        <taxon>Bacteria</taxon>
        <taxon>Pseudomonadati</taxon>
        <taxon>Pseudomonadota</taxon>
        <taxon>Betaproteobacteria</taxon>
        <taxon>Burkholderiales</taxon>
        <taxon>Alcaligenaceae</taxon>
        <taxon>Bordetella</taxon>
    </lineage>
</organism>
<dbReference type="Proteomes" id="UP000091926">
    <property type="component" value="Chromosome"/>
</dbReference>
<feature type="transmembrane region" description="Helical" evidence="12">
    <location>
        <begin position="304"/>
        <end position="326"/>
    </location>
</feature>
<evidence type="ECO:0000313" key="13">
    <source>
        <dbReference type="EMBL" id="ANN75866.1"/>
    </source>
</evidence>
<dbReference type="GO" id="GO:0046872">
    <property type="term" value="F:metal ion binding"/>
    <property type="evidence" value="ECO:0007669"/>
    <property type="project" value="UniProtKB-KW"/>
</dbReference>
<evidence type="ECO:0000256" key="5">
    <source>
        <dbReference type="ARBA" id="ARBA00022989"/>
    </source>
</evidence>
<evidence type="ECO:0000313" key="14">
    <source>
        <dbReference type="Proteomes" id="UP000091926"/>
    </source>
</evidence>
<evidence type="ECO:0000256" key="4">
    <source>
        <dbReference type="ARBA" id="ARBA00022723"/>
    </source>
</evidence>
<feature type="transmembrane region" description="Helical" evidence="12">
    <location>
        <begin position="79"/>
        <end position="99"/>
    </location>
</feature>
<dbReference type="PANTHER" id="PTHR35457:SF1">
    <property type="entry name" value="HEME A SYNTHASE"/>
    <property type="match status" value="1"/>
</dbReference>
<reference evidence="13 14" key="1">
    <citation type="submission" date="2016-06" db="EMBL/GenBank/DDBJ databases">
        <title>Complete genome sequences of Bordetella bronchialis and Bordetella flabilis.</title>
        <authorList>
            <person name="LiPuma J.J."/>
            <person name="Spilker T."/>
        </authorList>
    </citation>
    <scope>NUCLEOTIDE SEQUENCE [LARGE SCALE GENOMIC DNA]</scope>
    <source>
        <strain evidence="13 14">AU10664</strain>
    </source>
</reference>
<evidence type="ECO:0000256" key="8">
    <source>
        <dbReference type="ARBA" id="ARBA00023133"/>
    </source>
</evidence>
<dbReference type="EMBL" id="CP016172">
    <property type="protein sequence ID" value="ANN75866.1"/>
    <property type="molecule type" value="Genomic_DNA"/>
</dbReference>
<gene>
    <name evidence="13" type="ORF">BAU07_00875</name>
</gene>
<name>A0A193G8S6_9BORD</name>
<keyword evidence="14" id="KW-1185">Reference proteome</keyword>
<keyword evidence="5 12" id="KW-1133">Transmembrane helix</keyword>
<dbReference type="GO" id="GO:0016491">
    <property type="term" value="F:oxidoreductase activity"/>
    <property type="evidence" value="ECO:0007669"/>
    <property type="project" value="UniProtKB-KW"/>
</dbReference>
<dbReference type="GO" id="GO:0006784">
    <property type="term" value="P:heme A biosynthetic process"/>
    <property type="evidence" value="ECO:0007669"/>
    <property type="project" value="InterPro"/>
</dbReference>
<evidence type="ECO:0000256" key="12">
    <source>
        <dbReference type="SAM" id="Phobius"/>
    </source>
</evidence>
<keyword evidence="3 12" id="KW-0812">Transmembrane</keyword>
<proteinExistence type="predicted"/>
<evidence type="ECO:0000256" key="1">
    <source>
        <dbReference type="ARBA" id="ARBA00004141"/>
    </source>
</evidence>
<evidence type="ECO:0000256" key="2">
    <source>
        <dbReference type="ARBA" id="ARBA00022475"/>
    </source>
</evidence>
<sequence length="342" mass="37089">MDPVIRRYRKLVFFTWFLTLDLIMFGAFVRLTDSGLGCPDWPGCYGSVTPLGSLADIHDANRAMPFGPVSLSKAWIEMIHRYVGSILGMLIIAIVYMAWRHRDRLGRSPALATVALITVCVQGAFGAWTVTHQLMPAVVTAHLLFGMLTLAVMTWLAARERPYASLGAGAARWRGWMTGGLALLVLQIALGGWVSTNYAALACMDFPTCQGQWVPPMDFAGGYSIIRGLGELPSGEMISQYALTAIHWVHRNFAFVVFVYLGILGARLRSEPGLRGPASLMLALLLAQLLTGLTTIFFEWPLAIAVLHNGGAAGLVLAAVTLRVRLATAGRPALRSLAPQPV</sequence>
<evidence type="ECO:0000256" key="3">
    <source>
        <dbReference type="ARBA" id="ARBA00022692"/>
    </source>
</evidence>
<keyword evidence="7" id="KW-0408">Iron</keyword>
<evidence type="ECO:0000256" key="9">
    <source>
        <dbReference type="ARBA" id="ARBA00023136"/>
    </source>
</evidence>
<feature type="transmembrane region" description="Helical" evidence="12">
    <location>
        <begin position="12"/>
        <end position="31"/>
    </location>
</feature>
<dbReference type="STRING" id="463014.BAU07_00875"/>
<keyword evidence="8" id="KW-0350">Heme biosynthesis</keyword>